<comment type="caution">
    <text evidence="17">The sequence shown here is derived from an EMBL/GenBank/DDBJ whole genome shotgun (WGS) entry which is preliminary data.</text>
</comment>
<evidence type="ECO:0000256" key="8">
    <source>
        <dbReference type="ARBA" id="ARBA00023170"/>
    </source>
</evidence>
<dbReference type="FunFam" id="2.10.50.30:FF:000004">
    <property type="entry name" value="Taste receptor type 1 member 3-like protein"/>
    <property type="match status" value="1"/>
</dbReference>
<dbReference type="EMBL" id="VBQZ03000009">
    <property type="protein sequence ID" value="MXQ81760.1"/>
    <property type="molecule type" value="Genomic_DNA"/>
</dbReference>
<keyword evidence="8" id="KW-0675">Receptor</keyword>
<dbReference type="InterPro" id="IPR038550">
    <property type="entry name" value="GPCR_3_9-Cys_sf"/>
</dbReference>
<dbReference type="AlphaFoldDB" id="A0A6B0QX72"/>
<dbReference type="Proteomes" id="UP000322234">
    <property type="component" value="Unassembled WGS sequence"/>
</dbReference>
<evidence type="ECO:0000256" key="2">
    <source>
        <dbReference type="ARBA" id="ARBA00022475"/>
    </source>
</evidence>
<dbReference type="InterPro" id="IPR000337">
    <property type="entry name" value="GPCR_3"/>
</dbReference>
<dbReference type="Gene3D" id="2.10.50.30">
    <property type="entry name" value="GPCR, family 3, nine cysteines domain"/>
    <property type="match status" value="1"/>
</dbReference>
<evidence type="ECO:0000256" key="7">
    <source>
        <dbReference type="ARBA" id="ARBA00023136"/>
    </source>
</evidence>
<dbReference type="PANTHER" id="PTHR24061">
    <property type="entry name" value="CALCIUM-SENSING RECEPTOR-RELATED"/>
    <property type="match status" value="1"/>
</dbReference>
<dbReference type="PANTHER" id="PTHR24061:SF435">
    <property type="entry name" value="TASTE RECEPTOR TYPE 1 MEMBER 3"/>
    <property type="match status" value="1"/>
</dbReference>
<dbReference type="SUPFAM" id="SSF53822">
    <property type="entry name" value="Periplasmic binding protein-like I"/>
    <property type="match status" value="1"/>
</dbReference>
<feature type="transmembrane region" description="Helical" evidence="14">
    <location>
        <begin position="684"/>
        <end position="702"/>
    </location>
</feature>
<dbReference type="GO" id="GO:0033041">
    <property type="term" value="F:sweet taste receptor activity"/>
    <property type="evidence" value="ECO:0007669"/>
    <property type="project" value="TreeGrafter"/>
</dbReference>
<dbReference type="FunFam" id="3.40.50.2300:FF:000016">
    <property type="entry name" value="Taste 1 receptor member 2"/>
    <property type="match status" value="1"/>
</dbReference>
<reference evidence="17" key="1">
    <citation type="submission" date="2019-10" db="EMBL/GenBank/DDBJ databases">
        <title>The sequence and de novo assembly of the wild yak genome.</title>
        <authorList>
            <person name="Liu Y."/>
        </authorList>
    </citation>
    <scope>NUCLEOTIDE SEQUENCE [LARGE SCALE GENOMIC DNA]</scope>
    <source>
        <strain evidence="17">WY2019</strain>
    </source>
</reference>
<evidence type="ECO:0000313" key="18">
    <source>
        <dbReference type="Proteomes" id="UP000322234"/>
    </source>
</evidence>
<evidence type="ECO:0000256" key="3">
    <source>
        <dbReference type="ARBA" id="ARBA00022692"/>
    </source>
</evidence>
<feature type="signal peptide" evidence="15">
    <location>
        <begin position="1"/>
        <end position="16"/>
    </location>
</feature>
<dbReference type="InterPro" id="IPR000068">
    <property type="entry name" value="GPCR_3_Ca_sens_rcpt-rel"/>
</dbReference>
<evidence type="ECO:0000256" key="5">
    <source>
        <dbReference type="ARBA" id="ARBA00022989"/>
    </source>
</evidence>
<keyword evidence="2" id="KW-1003">Cell membrane</keyword>
<dbReference type="Pfam" id="PF01094">
    <property type="entry name" value="ANF_receptor"/>
    <property type="match status" value="1"/>
</dbReference>
<dbReference type="GO" id="GO:0005886">
    <property type="term" value="C:plasma membrane"/>
    <property type="evidence" value="ECO:0007669"/>
    <property type="project" value="UniProtKB-SubCell"/>
</dbReference>
<keyword evidence="7 14" id="KW-0472">Membrane</keyword>
<keyword evidence="4 15" id="KW-0732">Signal</keyword>
<dbReference type="InterPro" id="IPR017978">
    <property type="entry name" value="GPCR_3_C"/>
</dbReference>
<dbReference type="GO" id="GO:0004930">
    <property type="term" value="F:G protein-coupled receptor activity"/>
    <property type="evidence" value="ECO:0007669"/>
    <property type="project" value="UniProtKB-KW"/>
</dbReference>
<accession>A0A6B0QX72</accession>
<comment type="similarity">
    <text evidence="11">Belongs to the G-protein coupled receptor 3 family. TAS1R subfamily.</text>
</comment>
<evidence type="ECO:0000256" key="10">
    <source>
        <dbReference type="ARBA" id="ARBA00023224"/>
    </source>
</evidence>
<evidence type="ECO:0000256" key="9">
    <source>
        <dbReference type="ARBA" id="ARBA00023180"/>
    </source>
</evidence>
<dbReference type="Pfam" id="PF07562">
    <property type="entry name" value="NCD3G"/>
    <property type="match status" value="1"/>
</dbReference>
<keyword evidence="9" id="KW-0325">Glycoprotein</keyword>
<dbReference type="PROSITE" id="PS50259">
    <property type="entry name" value="G_PROTEIN_RECEP_F3_4"/>
    <property type="match status" value="1"/>
</dbReference>
<evidence type="ECO:0000259" key="16">
    <source>
        <dbReference type="PROSITE" id="PS50259"/>
    </source>
</evidence>
<protein>
    <recommendedName>
        <fullName evidence="12">Taste receptor type 1 member 3</fullName>
    </recommendedName>
</protein>
<evidence type="ECO:0000256" key="12">
    <source>
        <dbReference type="ARBA" id="ARBA00040705"/>
    </source>
</evidence>
<feature type="compositionally biased region" description="Basic and acidic residues" evidence="13">
    <location>
        <begin position="766"/>
        <end position="775"/>
    </location>
</feature>
<keyword evidence="3 14" id="KW-0812">Transmembrane</keyword>
<organism evidence="17 18">
    <name type="scientific">Bos mutus</name>
    <name type="common">wild yak</name>
    <dbReference type="NCBI Taxonomy" id="72004"/>
    <lineage>
        <taxon>Eukaryota</taxon>
        <taxon>Metazoa</taxon>
        <taxon>Chordata</taxon>
        <taxon>Craniata</taxon>
        <taxon>Vertebrata</taxon>
        <taxon>Euteleostomi</taxon>
        <taxon>Mammalia</taxon>
        <taxon>Eutheria</taxon>
        <taxon>Laurasiatheria</taxon>
        <taxon>Artiodactyla</taxon>
        <taxon>Ruminantia</taxon>
        <taxon>Pecora</taxon>
        <taxon>Bovidae</taxon>
        <taxon>Bovinae</taxon>
        <taxon>Bos</taxon>
    </lineage>
</organism>
<keyword evidence="10" id="KW-0807">Transducer</keyword>
<dbReference type="Pfam" id="PF00003">
    <property type="entry name" value="7tm_3"/>
    <property type="match status" value="1"/>
</dbReference>
<proteinExistence type="inferred from homology"/>
<dbReference type="PRINTS" id="PR00248">
    <property type="entry name" value="GPCRMGR"/>
</dbReference>
<feature type="transmembrane region" description="Helical" evidence="14">
    <location>
        <begin position="601"/>
        <end position="628"/>
    </location>
</feature>
<evidence type="ECO:0000256" key="14">
    <source>
        <dbReference type="SAM" id="Phobius"/>
    </source>
</evidence>
<feature type="transmembrane region" description="Helical" evidence="14">
    <location>
        <begin position="648"/>
        <end position="672"/>
    </location>
</feature>
<dbReference type="InterPro" id="IPR001828">
    <property type="entry name" value="ANF_lig-bd_rcpt"/>
</dbReference>
<name>A0A6B0QX72_9CETA</name>
<dbReference type="InterPro" id="IPR028082">
    <property type="entry name" value="Peripla_BP_I"/>
</dbReference>
<feature type="compositionally biased region" description="Gly residues" evidence="13">
    <location>
        <begin position="755"/>
        <end position="765"/>
    </location>
</feature>
<gene>
    <name evidence="17" type="ORF">E5288_WYG004926</name>
</gene>
<comment type="subcellular location">
    <subcellularLocation>
        <location evidence="1">Cell membrane</location>
        <topology evidence="1">Multi-pass membrane protein</topology>
    </subcellularLocation>
</comment>
<keyword evidence="5 14" id="KW-1133">Transmembrane helix</keyword>
<evidence type="ECO:0000256" key="6">
    <source>
        <dbReference type="ARBA" id="ARBA00023040"/>
    </source>
</evidence>
<feature type="region of interest" description="Disordered" evidence="13">
    <location>
        <begin position="755"/>
        <end position="775"/>
    </location>
</feature>
<evidence type="ECO:0000256" key="15">
    <source>
        <dbReference type="SAM" id="SignalP"/>
    </source>
</evidence>
<dbReference type="Gene3D" id="3.40.50.2300">
    <property type="match status" value="2"/>
</dbReference>
<keyword evidence="18" id="KW-1185">Reference proteome</keyword>
<evidence type="ECO:0000256" key="13">
    <source>
        <dbReference type="SAM" id="MobiDB-lite"/>
    </source>
</evidence>
<feature type="chain" id="PRO_5025600049" description="Taste receptor type 1 member 3" evidence="15">
    <location>
        <begin position="17"/>
        <end position="775"/>
    </location>
</feature>
<keyword evidence="6" id="KW-0297">G-protein coupled receptor</keyword>
<feature type="transmembrane region" description="Helical" evidence="14">
    <location>
        <begin position="714"/>
        <end position="732"/>
    </location>
</feature>
<feature type="domain" description="G-protein coupled receptors family 3 profile" evidence="16">
    <location>
        <begin position="604"/>
        <end position="746"/>
    </location>
</feature>
<evidence type="ECO:0000313" key="17">
    <source>
        <dbReference type="EMBL" id="MXQ81760.1"/>
    </source>
</evidence>
<evidence type="ECO:0000256" key="4">
    <source>
        <dbReference type="ARBA" id="ARBA00022729"/>
    </source>
</evidence>
<dbReference type="InterPro" id="IPR011500">
    <property type="entry name" value="GPCR_3_9-Cys_dom"/>
</dbReference>
<evidence type="ECO:0000256" key="11">
    <source>
        <dbReference type="ARBA" id="ARBA00038492"/>
    </source>
</evidence>
<dbReference type="GO" id="GO:0050917">
    <property type="term" value="P:sensory perception of umami taste"/>
    <property type="evidence" value="ECO:0007669"/>
    <property type="project" value="TreeGrafter"/>
</dbReference>
<sequence length="775" mass="85233">MPPAMLGLTFLGLVAALGIRPGAPLCLSQQLSLPGDYILGGLFPLGSADDTGLGDRTQPNATVCTRLSAPGLLWALAVMMAVEEINNASTLLPGLRLGYDLFDTCSEPVVAMKPSLVFMAKAGSRSIGAYCDYTQYQPRVLAVIGPHSSEVALVTGKFFSFFLMPQVRPLPTSHPPAHLRSPRVRSCLRLQVSYGATTDRLSNRETFPSFFRTVPSDRVQAIAMVELLRGLHWNWVAAVGSDDEYGRQGLGLFSSLANAKGICIAYEGLMPLPRAGGTRLGSVQSLLHQVNHSSVQVVVVFSSAQATYSLFSYSIHYRLSPKVWVASEAWLTSSLVMTLPGMDRVGTVLGFLHQGAEMPEFRSYVQTRLARAAEPAYCASLEAGRLGLEEHVVGPRCPQCDRASPENVTDGLLYHQTFAAYAAVYSVAHALHKALLCNSSGCLAQEPVRPWQLLDNMYNMSFHAYNRTLQFDTSGNVDLAYDLKLWVWRDRMPMLRTVGSFNGSLELQFSSMIWHTPGNQEPVSQCSRQCREGQVRRVKGFHSCCYDCVDCKAGSYQRHPDDALCSKCDQDQWSPDAEIFVGSELPPSWTDWLHSCLRGPWAWLVVLLAMLAEAALCSWYLAVFPPVVVTNWHALPTEALVHCRVSSWIMFGVVHATNAMLAFLCFLGTFLVQSRPGHYNSARGLTFAMLAYFITWVSYIPLFANVHVVSHPPVQMGTILFCVLGILTTFHLPKCYLLLWRPDLNTPEFFLGGGPSDARGQGGSGHGEETQGKNK</sequence>
<evidence type="ECO:0000256" key="1">
    <source>
        <dbReference type="ARBA" id="ARBA00004651"/>
    </source>
</evidence>